<evidence type="ECO:0000256" key="2">
    <source>
        <dbReference type="ARBA" id="ARBA00022475"/>
    </source>
</evidence>
<dbReference type="PANTHER" id="PTHR32196:SF69">
    <property type="entry name" value="BRANCHED-CHAIN AMINO ACID TRANSPORT SYSTEM, PERMEASE PROTEIN"/>
    <property type="match status" value="1"/>
</dbReference>
<comment type="subcellular location">
    <subcellularLocation>
        <location evidence="1">Cell membrane</location>
        <topology evidence="1">Multi-pass membrane protein</topology>
    </subcellularLocation>
</comment>
<keyword evidence="4 6" id="KW-1133">Transmembrane helix</keyword>
<accession>A0A1G6T0Z6</accession>
<evidence type="ECO:0000256" key="4">
    <source>
        <dbReference type="ARBA" id="ARBA00022989"/>
    </source>
</evidence>
<keyword evidence="8" id="KW-1185">Reference proteome</keyword>
<proteinExistence type="predicted"/>
<dbReference type="GO" id="GO:0005886">
    <property type="term" value="C:plasma membrane"/>
    <property type="evidence" value="ECO:0007669"/>
    <property type="project" value="UniProtKB-SubCell"/>
</dbReference>
<evidence type="ECO:0000313" key="8">
    <source>
        <dbReference type="Proteomes" id="UP000198995"/>
    </source>
</evidence>
<sequence>MSLLIGSIELGIIYSLLVLGIYISFRILDVPDLTADGSFTFGMAVMAMSVTAGHPYLGVLLSLAAGSLAGLVTALLQTQLKIQPILAGILTMTGLYSINLMVMQGTSNVALLDTPTVFHAFSGLLAHEVTRKVLYSAVIVLIVIVFLEVFFKTNCGLCIRAIGDNERMARASSMNVNMYKIIAFMISNALIGLSGGLIACDQGFADMNSGVGMLIVGLAAVIIGEAIVRKRGILFGLIGCLVGSIAYRIILAVAIKSDFFPAYAMKLISAVVVVLALALPAWQNYRANQKLRKGDAHAGTE</sequence>
<feature type="transmembrane region" description="Helical" evidence="6">
    <location>
        <begin position="211"/>
        <end position="228"/>
    </location>
</feature>
<dbReference type="EMBL" id="FNAF01000002">
    <property type="protein sequence ID" value="SDD22673.1"/>
    <property type="molecule type" value="Genomic_DNA"/>
</dbReference>
<evidence type="ECO:0000256" key="5">
    <source>
        <dbReference type="ARBA" id="ARBA00023136"/>
    </source>
</evidence>
<feature type="transmembrane region" description="Helical" evidence="6">
    <location>
        <begin position="85"/>
        <end position="103"/>
    </location>
</feature>
<gene>
    <name evidence="7" type="ORF">SAMN04489866_10220</name>
</gene>
<feature type="transmembrane region" description="Helical" evidence="6">
    <location>
        <begin position="133"/>
        <end position="151"/>
    </location>
</feature>
<dbReference type="RefSeq" id="WP_091791052.1">
    <property type="nucleotide sequence ID" value="NZ_FNAF01000002.1"/>
</dbReference>
<evidence type="ECO:0000256" key="6">
    <source>
        <dbReference type="SAM" id="Phobius"/>
    </source>
</evidence>
<evidence type="ECO:0000313" key="7">
    <source>
        <dbReference type="EMBL" id="SDD22673.1"/>
    </source>
</evidence>
<feature type="transmembrane region" description="Helical" evidence="6">
    <location>
        <begin position="177"/>
        <end position="199"/>
    </location>
</feature>
<dbReference type="Proteomes" id="UP000198995">
    <property type="component" value="Unassembled WGS sequence"/>
</dbReference>
<dbReference type="PANTHER" id="PTHR32196">
    <property type="entry name" value="ABC TRANSPORTER PERMEASE PROTEIN YPHD-RELATED-RELATED"/>
    <property type="match status" value="1"/>
</dbReference>
<evidence type="ECO:0000256" key="3">
    <source>
        <dbReference type="ARBA" id="ARBA00022692"/>
    </source>
</evidence>
<keyword evidence="5 6" id="KW-0472">Membrane</keyword>
<keyword evidence="2" id="KW-1003">Cell membrane</keyword>
<name>A0A1G6T0Z6_PEPNI</name>
<dbReference type="CDD" id="cd06574">
    <property type="entry name" value="TM_PBP1_branched-chain-AA_like"/>
    <property type="match status" value="1"/>
</dbReference>
<organism evidence="7 8">
    <name type="scientific">Peptococcus niger</name>
    <dbReference type="NCBI Taxonomy" id="2741"/>
    <lineage>
        <taxon>Bacteria</taxon>
        <taxon>Bacillati</taxon>
        <taxon>Bacillota</taxon>
        <taxon>Clostridia</taxon>
        <taxon>Eubacteriales</taxon>
        <taxon>Peptococcaceae</taxon>
        <taxon>Peptococcus</taxon>
    </lineage>
</organism>
<dbReference type="Pfam" id="PF02653">
    <property type="entry name" value="BPD_transp_2"/>
    <property type="match status" value="1"/>
</dbReference>
<reference evidence="7 8" key="1">
    <citation type="submission" date="2016-10" db="EMBL/GenBank/DDBJ databases">
        <authorList>
            <person name="de Groot N.N."/>
        </authorList>
    </citation>
    <scope>NUCLEOTIDE SEQUENCE [LARGE SCALE GENOMIC DNA]</scope>
    <source>
        <strain evidence="7 8">DSM 20475</strain>
    </source>
</reference>
<evidence type="ECO:0000256" key="1">
    <source>
        <dbReference type="ARBA" id="ARBA00004651"/>
    </source>
</evidence>
<feature type="transmembrane region" description="Helical" evidence="6">
    <location>
        <begin position="56"/>
        <end position="76"/>
    </location>
</feature>
<dbReference type="AlphaFoldDB" id="A0A1G6T0Z6"/>
<protein>
    <submittedName>
        <fullName evidence="7">Putative ABC transport system permease protein</fullName>
    </submittedName>
</protein>
<feature type="transmembrane region" description="Helical" evidence="6">
    <location>
        <begin position="261"/>
        <end position="282"/>
    </location>
</feature>
<feature type="transmembrane region" description="Helical" evidence="6">
    <location>
        <begin position="12"/>
        <end position="28"/>
    </location>
</feature>
<dbReference type="GO" id="GO:0022857">
    <property type="term" value="F:transmembrane transporter activity"/>
    <property type="evidence" value="ECO:0007669"/>
    <property type="project" value="InterPro"/>
</dbReference>
<feature type="transmembrane region" description="Helical" evidence="6">
    <location>
        <begin position="235"/>
        <end position="255"/>
    </location>
</feature>
<keyword evidence="3 6" id="KW-0812">Transmembrane</keyword>
<dbReference type="STRING" id="2741.SAMN04489866_10220"/>
<dbReference type="OrthoDB" id="9778389at2"/>
<dbReference type="InterPro" id="IPR001851">
    <property type="entry name" value="ABC_transp_permease"/>
</dbReference>